<dbReference type="EMBL" id="SRHE01000170">
    <property type="protein sequence ID" value="TWW09824.1"/>
    <property type="molecule type" value="Genomic_DNA"/>
</dbReference>
<dbReference type="Gene3D" id="1.25.40.10">
    <property type="entry name" value="Tetratricopeptide repeat domain"/>
    <property type="match status" value="1"/>
</dbReference>
<organism evidence="1 2">
    <name type="scientific">Planctomyces bekefii</name>
    <dbReference type="NCBI Taxonomy" id="1653850"/>
    <lineage>
        <taxon>Bacteria</taxon>
        <taxon>Pseudomonadati</taxon>
        <taxon>Planctomycetota</taxon>
        <taxon>Planctomycetia</taxon>
        <taxon>Planctomycetales</taxon>
        <taxon>Planctomycetaceae</taxon>
        <taxon>Planctomyces</taxon>
    </lineage>
</organism>
<accession>A0A5C6M9Y6</accession>
<protein>
    <submittedName>
        <fullName evidence="1">Uncharacterized protein</fullName>
    </submittedName>
</protein>
<feature type="non-terminal residue" evidence="1">
    <location>
        <position position="1"/>
    </location>
</feature>
<name>A0A5C6M9Y6_9PLAN</name>
<proteinExistence type="predicted"/>
<dbReference type="AlphaFoldDB" id="A0A5C6M9Y6"/>
<dbReference type="InterPro" id="IPR011990">
    <property type="entry name" value="TPR-like_helical_dom_sf"/>
</dbReference>
<evidence type="ECO:0000313" key="2">
    <source>
        <dbReference type="Proteomes" id="UP000321083"/>
    </source>
</evidence>
<evidence type="ECO:0000313" key="1">
    <source>
        <dbReference type="EMBL" id="TWW09824.1"/>
    </source>
</evidence>
<comment type="caution">
    <text evidence="1">The sequence shown here is derived from an EMBL/GenBank/DDBJ whole genome shotgun (WGS) entry which is preliminary data.</text>
</comment>
<keyword evidence="2" id="KW-1185">Reference proteome</keyword>
<reference evidence="1 2" key="1">
    <citation type="submission" date="2019-08" db="EMBL/GenBank/DDBJ databases">
        <title>100 year-old enigma solved: identification of Planctomyces bekefii, the type genus and species of the phylum Planctomycetes.</title>
        <authorList>
            <person name="Svetlana D.N."/>
            <person name="Overmann J."/>
        </authorList>
    </citation>
    <scope>NUCLEOTIDE SEQUENCE [LARGE SCALE GENOMIC DNA]</scope>
    <source>
        <strain evidence="1">Phe10_nw2017</strain>
    </source>
</reference>
<gene>
    <name evidence="1" type="ORF">E3A20_10490</name>
</gene>
<sequence length="379" mass="41200">NPDNLNALHLAVDPEEMGAICPPAQSAELLAHWQKMVSDQQGPPEQQLGLALAAALDGQYSEAADRLLSVSQTQPDEKARLIFWLMQAGRNSEATAAAAEITDSTAPESITEADRALSARCLLAAGQYARVRTLLAADGELPSGDELERLYGSACIREFDEAVSRPPRNPAVPSQWLPVMPGGNEDVRLLILLRTAASIPVTRTEATDRLARVSLLTGSVAQRAQDFLLQLRSSGTDAENVLIIMGTTAMLHERWQIAIDSLQQANSLGMGRNPVVLNNLALATVRGPAAAAQNALTLINQALELVPNNPEMLSTRGEIFVAMQRWTDARRDLEESIRIRGGRPKVHRLLEQVWTGLNDPEQAEAQRQLAEQQENAAIR</sequence>
<dbReference type="SUPFAM" id="SSF48452">
    <property type="entry name" value="TPR-like"/>
    <property type="match status" value="1"/>
</dbReference>
<dbReference type="Proteomes" id="UP000321083">
    <property type="component" value="Unassembled WGS sequence"/>
</dbReference>
<reference evidence="1 2" key="2">
    <citation type="submission" date="2019-08" db="EMBL/GenBank/DDBJ databases">
        <authorList>
            <person name="Henke P."/>
        </authorList>
    </citation>
    <scope>NUCLEOTIDE SEQUENCE [LARGE SCALE GENOMIC DNA]</scope>
    <source>
        <strain evidence="1">Phe10_nw2017</strain>
    </source>
</reference>